<dbReference type="EMBL" id="ABIK02000014">
    <property type="protein sequence ID" value="EDS74474.1"/>
    <property type="molecule type" value="Genomic_DNA"/>
</dbReference>
<accession>B1C490</accession>
<protein>
    <submittedName>
        <fullName evidence="2">Uncharacterized protein</fullName>
    </submittedName>
</protein>
<evidence type="ECO:0000256" key="1">
    <source>
        <dbReference type="SAM" id="Phobius"/>
    </source>
</evidence>
<keyword evidence="3" id="KW-1185">Reference proteome</keyword>
<proteinExistence type="predicted"/>
<keyword evidence="1" id="KW-1133">Transmembrane helix</keyword>
<gene>
    <name evidence="2" type="ORF">CLOSPI_02058</name>
</gene>
<keyword evidence="1" id="KW-0472">Membrane</keyword>
<dbReference type="Proteomes" id="UP000004910">
    <property type="component" value="Unassembled WGS sequence"/>
</dbReference>
<organism evidence="2 3">
    <name type="scientific">Thomasclavelia spiroformis DSM 1552</name>
    <dbReference type="NCBI Taxonomy" id="428126"/>
    <lineage>
        <taxon>Bacteria</taxon>
        <taxon>Bacillati</taxon>
        <taxon>Bacillota</taxon>
        <taxon>Erysipelotrichia</taxon>
        <taxon>Erysipelotrichales</taxon>
        <taxon>Coprobacillaceae</taxon>
        <taxon>Thomasclavelia</taxon>
    </lineage>
</organism>
<comment type="caution">
    <text evidence="2">The sequence shown here is derived from an EMBL/GenBank/DDBJ whole genome shotgun (WGS) entry which is preliminary data.</text>
</comment>
<reference evidence="2" key="2">
    <citation type="submission" date="2014-06" db="EMBL/GenBank/DDBJ databases">
        <title>Draft genome sequence of Clostridium spiroforme (DSM 1552).</title>
        <authorList>
            <person name="Sudarsanam P."/>
            <person name="Ley R."/>
            <person name="Guruge J."/>
            <person name="Turnbaugh P.J."/>
            <person name="Mahowald M."/>
            <person name="Liep D."/>
            <person name="Gordon J."/>
        </authorList>
    </citation>
    <scope>NUCLEOTIDE SEQUENCE</scope>
    <source>
        <strain evidence="2">DSM 1552</strain>
    </source>
</reference>
<evidence type="ECO:0000313" key="3">
    <source>
        <dbReference type="Proteomes" id="UP000004910"/>
    </source>
</evidence>
<name>B1C490_9FIRM</name>
<keyword evidence="1" id="KW-0812">Transmembrane</keyword>
<dbReference type="HOGENOM" id="CLU_3116500_0_0_9"/>
<dbReference type="STRING" id="428126.CLOSPI_02058"/>
<feature type="transmembrane region" description="Helical" evidence="1">
    <location>
        <begin position="20"/>
        <end position="39"/>
    </location>
</feature>
<evidence type="ECO:0000313" key="2">
    <source>
        <dbReference type="EMBL" id="EDS74474.1"/>
    </source>
</evidence>
<reference evidence="2" key="1">
    <citation type="submission" date="2008-02" db="EMBL/GenBank/DDBJ databases">
        <authorList>
            <person name="Fulton L."/>
            <person name="Clifton S."/>
            <person name="Fulton B."/>
            <person name="Xu J."/>
            <person name="Minx P."/>
            <person name="Pepin K.H."/>
            <person name="Johnson M."/>
            <person name="Thiruvilangam P."/>
            <person name="Bhonagiri V."/>
            <person name="Nash W.E."/>
            <person name="Mardis E.R."/>
            <person name="Wilson R.K."/>
        </authorList>
    </citation>
    <scope>NUCLEOTIDE SEQUENCE [LARGE SCALE GENOMIC DNA]</scope>
    <source>
        <strain evidence="2">DSM 1552</strain>
    </source>
</reference>
<sequence length="50" mass="5895">MIFLLHGRYSKQKARSRVQAPPMVTMLLTGLFLFCSWWTRENKDMHAEAP</sequence>
<dbReference type="AlphaFoldDB" id="B1C490"/>